<dbReference type="InterPro" id="IPR039426">
    <property type="entry name" value="TonB-dep_rcpt-like"/>
</dbReference>
<dbReference type="GO" id="GO:0009279">
    <property type="term" value="C:cell outer membrane"/>
    <property type="evidence" value="ECO:0007669"/>
    <property type="project" value="UniProtKB-SubCell"/>
</dbReference>
<comment type="caution">
    <text evidence="12">The sequence shown here is derived from an EMBL/GenBank/DDBJ whole genome shotgun (WGS) entry which is preliminary data.</text>
</comment>
<reference evidence="12 13" key="1">
    <citation type="submission" date="2019-07" db="EMBL/GenBank/DDBJ databases">
        <title>Novel species of Flavobacterium.</title>
        <authorList>
            <person name="Liu Q."/>
            <person name="Xin Y.-H."/>
        </authorList>
    </citation>
    <scope>NUCLEOTIDE SEQUENCE [LARGE SCALE GENOMIC DNA]</scope>
    <source>
        <strain evidence="12 13">LB1R34</strain>
    </source>
</reference>
<dbReference type="Gene3D" id="2.170.130.10">
    <property type="entry name" value="TonB-dependent receptor, plug domain"/>
    <property type="match status" value="1"/>
</dbReference>
<keyword evidence="5 9" id="KW-0798">TonB box</keyword>
<keyword evidence="6 8" id="KW-0472">Membrane</keyword>
<dbReference type="SUPFAM" id="SSF56935">
    <property type="entry name" value="Porins"/>
    <property type="match status" value="1"/>
</dbReference>
<dbReference type="Proteomes" id="UP000316371">
    <property type="component" value="Unassembled WGS sequence"/>
</dbReference>
<feature type="domain" description="TonB-dependent receptor-like beta-barrel" evidence="10">
    <location>
        <begin position="601"/>
        <end position="910"/>
    </location>
</feature>
<dbReference type="OrthoDB" id="9768470at2"/>
<evidence type="ECO:0000256" key="4">
    <source>
        <dbReference type="ARBA" id="ARBA00022692"/>
    </source>
</evidence>
<dbReference type="Gene3D" id="2.60.40.1120">
    <property type="entry name" value="Carboxypeptidase-like, regulatory domain"/>
    <property type="match status" value="1"/>
</dbReference>
<gene>
    <name evidence="12" type="ORF">FNW21_12815</name>
</gene>
<keyword evidence="2 8" id="KW-0813">Transport</keyword>
<evidence type="ECO:0000256" key="1">
    <source>
        <dbReference type="ARBA" id="ARBA00004571"/>
    </source>
</evidence>
<evidence type="ECO:0000313" key="13">
    <source>
        <dbReference type="Proteomes" id="UP000316371"/>
    </source>
</evidence>
<dbReference type="SUPFAM" id="SSF49464">
    <property type="entry name" value="Carboxypeptidase regulatory domain-like"/>
    <property type="match status" value="1"/>
</dbReference>
<feature type="domain" description="TonB-dependent receptor plug" evidence="11">
    <location>
        <begin position="131"/>
        <end position="228"/>
    </location>
</feature>
<dbReference type="Pfam" id="PF07715">
    <property type="entry name" value="Plug"/>
    <property type="match status" value="1"/>
</dbReference>
<dbReference type="PANTHER" id="PTHR40980">
    <property type="entry name" value="PLUG DOMAIN-CONTAINING PROTEIN"/>
    <property type="match status" value="1"/>
</dbReference>
<protein>
    <submittedName>
        <fullName evidence="12">Outer membrane beta-barrel protein</fullName>
    </submittedName>
</protein>
<evidence type="ECO:0000256" key="8">
    <source>
        <dbReference type="PROSITE-ProRule" id="PRU01360"/>
    </source>
</evidence>
<evidence type="ECO:0000313" key="12">
    <source>
        <dbReference type="EMBL" id="TRX37069.1"/>
    </source>
</evidence>
<dbReference type="EMBL" id="VJZT01000014">
    <property type="protein sequence ID" value="TRX37069.1"/>
    <property type="molecule type" value="Genomic_DNA"/>
</dbReference>
<keyword evidence="3 8" id="KW-1134">Transmembrane beta strand</keyword>
<dbReference type="InterPro" id="IPR036942">
    <property type="entry name" value="Beta-barrel_TonB_sf"/>
</dbReference>
<organism evidence="12 13">
    <name type="scientific">Flavobacterium restrictum</name>
    <dbReference type="NCBI Taxonomy" id="2594428"/>
    <lineage>
        <taxon>Bacteria</taxon>
        <taxon>Pseudomonadati</taxon>
        <taxon>Bacteroidota</taxon>
        <taxon>Flavobacteriia</taxon>
        <taxon>Flavobacteriales</taxon>
        <taxon>Flavobacteriaceae</taxon>
        <taxon>Flavobacterium</taxon>
    </lineage>
</organism>
<dbReference type="Gene3D" id="2.40.170.20">
    <property type="entry name" value="TonB-dependent receptor, beta-barrel domain"/>
    <property type="match status" value="1"/>
</dbReference>
<name>A0A553DWD1_9FLAO</name>
<evidence type="ECO:0000256" key="2">
    <source>
        <dbReference type="ARBA" id="ARBA00022448"/>
    </source>
</evidence>
<comment type="subcellular location">
    <subcellularLocation>
        <location evidence="1 8">Cell outer membrane</location>
        <topology evidence="1 8">Multi-pass membrane protein</topology>
    </subcellularLocation>
</comment>
<evidence type="ECO:0000259" key="11">
    <source>
        <dbReference type="Pfam" id="PF07715"/>
    </source>
</evidence>
<evidence type="ECO:0000256" key="5">
    <source>
        <dbReference type="ARBA" id="ARBA00023077"/>
    </source>
</evidence>
<proteinExistence type="inferred from homology"/>
<accession>A0A553DWD1</accession>
<evidence type="ECO:0000256" key="7">
    <source>
        <dbReference type="ARBA" id="ARBA00023237"/>
    </source>
</evidence>
<dbReference type="InterPro" id="IPR012910">
    <property type="entry name" value="Plug_dom"/>
</dbReference>
<keyword evidence="7 8" id="KW-0998">Cell outer membrane</keyword>
<evidence type="ECO:0000256" key="3">
    <source>
        <dbReference type="ARBA" id="ARBA00022452"/>
    </source>
</evidence>
<evidence type="ECO:0000256" key="9">
    <source>
        <dbReference type="RuleBase" id="RU003357"/>
    </source>
</evidence>
<keyword evidence="4 8" id="KW-0812">Transmembrane</keyword>
<keyword evidence="13" id="KW-1185">Reference proteome</keyword>
<dbReference type="Pfam" id="PF00593">
    <property type="entry name" value="TonB_dep_Rec_b-barrel"/>
    <property type="match status" value="1"/>
</dbReference>
<evidence type="ECO:0000256" key="6">
    <source>
        <dbReference type="ARBA" id="ARBA00023136"/>
    </source>
</evidence>
<dbReference type="InterPro" id="IPR008969">
    <property type="entry name" value="CarboxyPept-like_regulatory"/>
</dbReference>
<dbReference type="InterPro" id="IPR000531">
    <property type="entry name" value="Beta-barrel_TonB"/>
</dbReference>
<sequence length="974" mass="109794">MKFFYTFIIVLVSQYFFGQNGTISGTVLDDANGRSLPGVNIIIKDLKLSTSTDPDGKFVFRNVAPGTYEVELSFIGFKPKAISEVVVKPNESTTLNTTLAENKNELNEVVITRTKAKTESVKSLLVAQKNNASVSDGISAETIKRTPDKTTSDVLKRISGASIQDNKFVIIRGLNDRYNVAFLNGAPLPSSEPDRKAFSFDIFPSNMLDNLVITKTASPDLPGEFAGGVIQINTKSVPDKNFQTLSVGTGVNTITTFKTQKTYKGSGTDWLGFDNGARDLPSSVPNTTEFKELTYEERAAVAKSFQSDWSVQDKRFKPNVNFQYSIGHHFDFKDKVLGVMFSFSNNQSKNYNETNRNDFEGGDPNHPEIPTVLVSKYGDKNYIEQVLTAGLANISLKFNENHTLTFKNIYSINSTDLFVERYGQKDVNDLRFSSSNVRWFTSNKIYSGQLNGEHYFAQPKIKFNWTGFYSNINRSIPNLRTNNYSITDPSSTIPGETIPVAQVGDVAGSPSTSAGGMFFSENKESISGGKIDISRRFSIGEDFINEIKMGAFTQKRNRDFFARQLYYNKYLLNNGPKFQDSLLELPDASIFNQSNMGIVSPGKTGFTLYDDTKPTDAYQATSSLNAAYIMLDNRYKSFRLVWGFRVEDYKQTLDYLDMSSIPSNSDRTQQDFLPSANLIYSIDKKQNLRLSYSKTLNRPEFRELAPFGFYDFTTKFFTNGNPDLKIASIINWDFRYELYPGKGQIVSFSYFNKKFINPIEIQRNVNNNEVIYKNAASAKNSGIELEFRTLLSSIFKYENATILDDLTLFTNLAVIKSKVDVSNLASGNPEKSRPLQGQSPYIFNAGLQYMNKDNGWAVSLNANRAGNRIAVASSELNPALWEKGRTFLDMQIAKSLYKNKLELKFNIQNLLAQDLIFYQNNFKNSVDYGTLETLANHVFTGDYHYENGFNAKDDDEIWRTKFGRTFSLTATYNF</sequence>
<dbReference type="Pfam" id="PF13715">
    <property type="entry name" value="CarbopepD_reg_2"/>
    <property type="match status" value="1"/>
</dbReference>
<comment type="similarity">
    <text evidence="8 9">Belongs to the TonB-dependent receptor family.</text>
</comment>
<dbReference type="RefSeq" id="WP_144257151.1">
    <property type="nucleotide sequence ID" value="NZ_VJZT01000014.1"/>
</dbReference>
<dbReference type="InterPro" id="IPR037066">
    <property type="entry name" value="Plug_dom_sf"/>
</dbReference>
<dbReference type="PANTHER" id="PTHR40980:SF5">
    <property type="entry name" value="TONB-DEPENDENT RECEPTOR"/>
    <property type="match status" value="1"/>
</dbReference>
<dbReference type="PROSITE" id="PS52016">
    <property type="entry name" value="TONB_DEPENDENT_REC_3"/>
    <property type="match status" value="1"/>
</dbReference>
<evidence type="ECO:0000259" key="10">
    <source>
        <dbReference type="Pfam" id="PF00593"/>
    </source>
</evidence>
<dbReference type="AlphaFoldDB" id="A0A553DWD1"/>